<proteinExistence type="predicted"/>
<feature type="region of interest" description="Disordered" evidence="1">
    <location>
        <begin position="80"/>
        <end position="128"/>
    </location>
</feature>
<protein>
    <submittedName>
        <fullName evidence="2">Uncharacterized protein</fullName>
    </submittedName>
</protein>
<name>A0A2N1MEN6_9GLOM</name>
<evidence type="ECO:0000313" key="3">
    <source>
        <dbReference type="Proteomes" id="UP000233469"/>
    </source>
</evidence>
<comment type="caution">
    <text evidence="2">The sequence shown here is derived from an EMBL/GenBank/DDBJ whole genome shotgun (WGS) entry which is preliminary data.</text>
</comment>
<dbReference type="VEuPathDB" id="FungiDB:RhiirFUN_001905"/>
<reference evidence="2 3" key="1">
    <citation type="submission" date="2016-04" db="EMBL/GenBank/DDBJ databases">
        <title>Genome analyses suggest a sexual origin of heterokaryosis in a supposedly ancient asexual fungus.</title>
        <authorList>
            <person name="Ropars J."/>
            <person name="Sedzielewska K."/>
            <person name="Noel J."/>
            <person name="Charron P."/>
            <person name="Farinelli L."/>
            <person name="Marton T."/>
            <person name="Kruger M."/>
            <person name="Pelin A."/>
            <person name="Brachmann A."/>
            <person name="Corradi N."/>
        </authorList>
    </citation>
    <scope>NUCLEOTIDE SEQUENCE [LARGE SCALE GENOMIC DNA]</scope>
    <source>
        <strain evidence="2 3">C2</strain>
    </source>
</reference>
<gene>
    <name evidence="2" type="ORF">RhiirC2_793816</name>
</gene>
<evidence type="ECO:0000313" key="2">
    <source>
        <dbReference type="EMBL" id="PKK60111.1"/>
    </source>
</evidence>
<dbReference type="AlphaFoldDB" id="A0A2N1MEN6"/>
<dbReference type="VEuPathDB" id="FungiDB:RhiirA1_404119"/>
<feature type="compositionally biased region" description="Pro residues" evidence="1">
    <location>
        <begin position="86"/>
        <end position="97"/>
    </location>
</feature>
<evidence type="ECO:0000256" key="1">
    <source>
        <dbReference type="SAM" id="MobiDB-lite"/>
    </source>
</evidence>
<dbReference type="VEuPathDB" id="FungiDB:FUN_011279"/>
<dbReference type="Proteomes" id="UP000233469">
    <property type="component" value="Unassembled WGS sequence"/>
</dbReference>
<feature type="compositionally biased region" description="Polar residues" evidence="1">
    <location>
        <begin position="108"/>
        <end position="128"/>
    </location>
</feature>
<organism evidence="2 3">
    <name type="scientific">Rhizophagus irregularis</name>
    <dbReference type="NCBI Taxonomy" id="588596"/>
    <lineage>
        <taxon>Eukaryota</taxon>
        <taxon>Fungi</taxon>
        <taxon>Fungi incertae sedis</taxon>
        <taxon>Mucoromycota</taxon>
        <taxon>Glomeromycotina</taxon>
        <taxon>Glomeromycetes</taxon>
        <taxon>Glomerales</taxon>
        <taxon>Glomeraceae</taxon>
        <taxon>Rhizophagus</taxon>
    </lineage>
</organism>
<dbReference type="EMBL" id="LLXL01002721">
    <property type="protein sequence ID" value="PKK60111.1"/>
    <property type="molecule type" value="Genomic_DNA"/>
</dbReference>
<accession>A0A2N1MEN6</accession>
<reference evidence="2 3" key="2">
    <citation type="submission" date="2017-10" db="EMBL/GenBank/DDBJ databases">
        <title>Extensive intraspecific genome diversity in a model arbuscular mycorrhizal fungus.</title>
        <authorList>
            <person name="Chen E.C.H."/>
            <person name="Morin E."/>
            <person name="Baudet D."/>
            <person name="Noel J."/>
            <person name="Ndikumana S."/>
            <person name="Charron P."/>
            <person name="St-Onge C."/>
            <person name="Giorgi J."/>
            <person name="Grigoriev I.V."/>
            <person name="Roux C."/>
            <person name="Martin F.M."/>
            <person name="Corradi N."/>
        </authorList>
    </citation>
    <scope>NUCLEOTIDE SEQUENCE [LARGE SCALE GENOMIC DNA]</scope>
    <source>
        <strain evidence="2 3">C2</strain>
    </source>
</reference>
<sequence length="148" mass="17080">MVRQRINCNVPLFSQTDYDFIMQRENERPRKKVLDELMDKYNTSMKRIYQIWRGEEANRIAWNQPIANISNTTYAGGCLPIVNHDPPGPSETPPAPPQKKNIRKKKTSVASTEMATEVLPQNTTDNTDIISNYGRELEEVLKEMNNIK</sequence>